<dbReference type="Proteomes" id="UP001189429">
    <property type="component" value="Unassembled WGS sequence"/>
</dbReference>
<accession>A0ABN9PV35</accession>
<sequence>KPKGPACEACFLKQKDGFAFLTFAEFVKLEKTPEGKRAMEQVAALQSGGSATWAPAGATDDHSIEIKISRKAVVMNSTEYTKIIGAARGVRHPALPEMTIPREDGDGDETVYVFKHPYSPHREIEVSTVLRSTSSASHLDRASNVFEDQARMIVQQLVDKRNKQVGMTMLLHPTAPLRTPQYVRDKVQRAGTFGRRSGEPKAGDACEEDASDASDPIETDNEPECEGGKRQRTGTASGALSPAVAATPKFPHPTAPMVTTPKAKAFAEPPRMSPAHMSAAASAVSSARLPEPSPTRSAVARSSVGGSFDGGGCGSDIGDSVSQLADGDDEDEDGDAGGDWDSNETLYARWKRKLSLKAVVNGQKLQRQVRFAEKALVKMSPSDSARMSAHLSQVEKVKQVAPGRIISAGKSAREEAYAILTANAIPLPVESQCALLSETVAALKQSCWVRGDFFPLVAKMSFGMETPMPFDPLNPTLNSISDMDPQTKKHSFQTVLLEETFCEALLKGKAELGTVMAFGRAYTSFLEDKLAEQEDDFDLADGSKFTKFVAASLDIVRAVMAMPTLTVQSVVEHAEEVQGLKVAAEKSSNTLRGAVGQVLMANDFWVVLVNAFLDAKVTCKANYQQISDGVERVESITHASLSADFAADLVKLEAESGQVAYYREILPEGSFAELERVVSEKVTAAYEHFKDCASKDSVYPSKFGNAMQKALTEASIAYTLDTNMASMIDQVAQQVAESTHESSIKSFTDVCSKIASHDGKVDCDEMLKLYSDLKTCFGNASSQSKRKGWGDADPVQDACKTILNKCIADDVSPEKAEKALEAARVTSDVLQAIASVPGNSQNPNSTQNFEVDQVALMLRVRRTIAEHASTDKETLLTRETDTGTILPQLRSEVHDVAVFLDSINAISEKDLTADGYWAKDVWLACVKVSTDASTFMSDMAASADQAFRDACEQSMVKMETAIKQVTPEQDKWDQLVAKKRQWQKIAGQAAEIFQHYKKDGGEDEIKAMTTAVGHYQQACKAYNKTVDIDKVNGWKKAVNSAVMLIVCASMTIALTKEGSSTVAIRDDVKSATGLLKLAYGLQAKDLPTPLLVRSQEALRLR</sequence>
<organism evidence="2 3">
    <name type="scientific">Prorocentrum cordatum</name>
    <dbReference type="NCBI Taxonomy" id="2364126"/>
    <lineage>
        <taxon>Eukaryota</taxon>
        <taxon>Sar</taxon>
        <taxon>Alveolata</taxon>
        <taxon>Dinophyceae</taxon>
        <taxon>Prorocentrales</taxon>
        <taxon>Prorocentraceae</taxon>
        <taxon>Prorocentrum</taxon>
    </lineage>
</organism>
<feature type="region of interest" description="Disordered" evidence="1">
    <location>
        <begin position="191"/>
        <end position="342"/>
    </location>
</feature>
<feature type="compositionally biased region" description="Acidic residues" evidence="1">
    <location>
        <begin position="205"/>
        <end position="225"/>
    </location>
</feature>
<evidence type="ECO:0000313" key="3">
    <source>
        <dbReference type="Proteomes" id="UP001189429"/>
    </source>
</evidence>
<feature type="non-terminal residue" evidence="2">
    <location>
        <position position="1"/>
    </location>
</feature>
<name>A0ABN9PV35_9DINO</name>
<feature type="compositionally biased region" description="Acidic residues" evidence="1">
    <location>
        <begin position="326"/>
        <end position="342"/>
    </location>
</feature>
<evidence type="ECO:0008006" key="4">
    <source>
        <dbReference type="Google" id="ProtNLM"/>
    </source>
</evidence>
<feature type="compositionally biased region" description="Low complexity" evidence="1">
    <location>
        <begin position="273"/>
        <end position="287"/>
    </location>
</feature>
<reference evidence="2" key="1">
    <citation type="submission" date="2023-10" db="EMBL/GenBank/DDBJ databases">
        <authorList>
            <person name="Chen Y."/>
            <person name="Shah S."/>
            <person name="Dougan E. K."/>
            <person name="Thang M."/>
            <person name="Chan C."/>
        </authorList>
    </citation>
    <scope>NUCLEOTIDE SEQUENCE [LARGE SCALE GENOMIC DNA]</scope>
</reference>
<dbReference type="EMBL" id="CAUYUJ010001436">
    <property type="protein sequence ID" value="CAK0795915.1"/>
    <property type="molecule type" value="Genomic_DNA"/>
</dbReference>
<keyword evidence="3" id="KW-1185">Reference proteome</keyword>
<proteinExistence type="predicted"/>
<evidence type="ECO:0000256" key="1">
    <source>
        <dbReference type="SAM" id="MobiDB-lite"/>
    </source>
</evidence>
<evidence type="ECO:0000313" key="2">
    <source>
        <dbReference type="EMBL" id="CAK0795915.1"/>
    </source>
</evidence>
<protein>
    <recommendedName>
        <fullName evidence="4">BRO1 domain-containing protein</fullName>
    </recommendedName>
</protein>
<comment type="caution">
    <text evidence="2">The sequence shown here is derived from an EMBL/GenBank/DDBJ whole genome shotgun (WGS) entry which is preliminary data.</text>
</comment>
<gene>
    <name evidence="2" type="ORF">PCOR1329_LOCUS5436</name>
</gene>